<reference evidence="3" key="1">
    <citation type="submission" date="2022-11" db="UniProtKB">
        <authorList>
            <consortium name="WormBaseParasite"/>
        </authorList>
    </citation>
    <scope>IDENTIFICATION</scope>
</reference>
<keyword evidence="2" id="KW-1185">Reference proteome</keyword>
<organism evidence="2 3">
    <name type="scientific">Panagrolaimus superbus</name>
    <dbReference type="NCBI Taxonomy" id="310955"/>
    <lineage>
        <taxon>Eukaryota</taxon>
        <taxon>Metazoa</taxon>
        <taxon>Ecdysozoa</taxon>
        <taxon>Nematoda</taxon>
        <taxon>Chromadorea</taxon>
        <taxon>Rhabditida</taxon>
        <taxon>Tylenchina</taxon>
        <taxon>Panagrolaimomorpha</taxon>
        <taxon>Panagrolaimoidea</taxon>
        <taxon>Panagrolaimidae</taxon>
        <taxon>Panagrolaimus</taxon>
    </lineage>
</organism>
<feature type="compositionally biased region" description="Basic residues" evidence="1">
    <location>
        <begin position="283"/>
        <end position="298"/>
    </location>
</feature>
<feature type="region of interest" description="Disordered" evidence="1">
    <location>
        <begin position="280"/>
        <end position="306"/>
    </location>
</feature>
<protein>
    <submittedName>
        <fullName evidence="3">Uncharacterized protein</fullName>
    </submittedName>
</protein>
<evidence type="ECO:0000313" key="3">
    <source>
        <dbReference type="WBParaSite" id="PSU_v2.g484.t1"/>
    </source>
</evidence>
<dbReference type="AlphaFoldDB" id="A0A914YWA1"/>
<sequence>MSWECTRRPRKMGGRNPVPVPFARNRSSRQAPYVYCNLHAALQQGSRRHRSARPAARAGSCVHRSDLLRRQRDCRPPRHGHTGRRHHRYGAALAADADSDRHPDLAHRLGVAAAWRRPRARDRPVVPPGTVAGAGAGADHVHLPHRGAAAAAGIRHRAGHRAGGHRVPACGALGRTCADPVFLHALPQRGHALDAADHAARLRWPAGAGTDRLCAGQRQARLPGNGRRRPGHRLGGDDVAAGDRLRHLPVVHQALCPPAAVLALRRTALEGDLGAAAHWPADRHHRADGRRPVHRHRAADRPSRCQ</sequence>
<accession>A0A914YWA1</accession>
<dbReference type="Proteomes" id="UP000887577">
    <property type="component" value="Unplaced"/>
</dbReference>
<evidence type="ECO:0000256" key="1">
    <source>
        <dbReference type="SAM" id="MobiDB-lite"/>
    </source>
</evidence>
<name>A0A914YWA1_9BILA</name>
<evidence type="ECO:0000313" key="2">
    <source>
        <dbReference type="Proteomes" id="UP000887577"/>
    </source>
</evidence>
<proteinExistence type="predicted"/>
<dbReference type="WBParaSite" id="PSU_v2.g484.t1">
    <property type="protein sequence ID" value="PSU_v2.g484.t1"/>
    <property type="gene ID" value="PSU_v2.g484"/>
</dbReference>
<feature type="region of interest" description="Disordered" evidence="1">
    <location>
        <begin position="1"/>
        <end position="25"/>
    </location>
</feature>